<keyword evidence="11" id="KW-1185">Reference proteome</keyword>
<evidence type="ECO:0000256" key="2">
    <source>
        <dbReference type="ARBA" id="ARBA00006275"/>
    </source>
</evidence>
<keyword evidence="5" id="KW-0998">Cell outer membrane</keyword>
<dbReference type="EMBL" id="CP140154">
    <property type="protein sequence ID" value="WQG91470.1"/>
    <property type="molecule type" value="Genomic_DNA"/>
</dbReference>
<dbReference type="RefSeq" id="WP_072357310.1">
    <property type="nucleotide sequence ID" value="NZ_CP139972.1"/>
</dbReference>
<keyword evidence="4" id="KW-0472">Membrane</keyword>
<dbReference type="Gene3D" id="1.25.40.390">
    <property type="match status" value="1"/>
</dbReference>
<dbReference type="SUPFAM" id="SSF48452">
    <property type="entry name" value="TPR-like"/>
    <property type="match status" value="1"/>
</dbReference>
<protein>
    <submittedName>
        <fullName evidence="8">RagB/SusD domain-containing protein</fullName>
    </submittedName>
    <submittedName>
        <fullName evidence="9">RagB/SusD family nutrient uptake outer membrane protein</fullName>
    </submittedName>
</protein>
<dbReference type="Proteomes" id="UP000183788">
    <property type="component" value="Unassembled WGS sequence"/>
</dbReference>
<reference evidence="8 10" key="1">
    <citation type="submission" date="2016-11" db="EMBL/GenBank/DDBJ databases">
        <authorList>
            <person name="Jaros S."/>
            <person name="Januszkiewicz K."/>
            <person name="Wedrychowicz H."/>
        </authorList>
    </citation>
    <scope>NUCLEOTIDE SEQUENCE [LARGE SCALE GENOMIC DNA]</scope>
    <source>
        <strain evidence="8 10">DSM 784</strain>
    </source>
</reference>
<dbReference type="PROSITE" id="PS51257">
    <property type="entry name" value="PROKAR_LIPOPROTEIN"/>
    <property type="match status" value="1"/>
</dbReference>
<dbReference type="GO" id="GO:0009279">
    <property type="term" value="C:cell outer membrane"/>
    <property type="evidence" value="ECO:0007669"/>
    <property type="project" value="UniProtKB-SubCell"/>
</dbReference>
<sequence>MTTTMFKYIIAGMLVAGSLASCEKMIEIPAPISETSSERVFSSDKLALAALSGAMSNTVSSQAFAINLTVVNGMAADELLYIANSNYDEIATNIYSPLSAASGTSLVNSLWSDIYAGIYRFNSVIEGVTASSALKDSLKTQLIANAKFMRGLCYFYLVNLYRDVPLVLKTDVNVTSLQPGNTAAEIYAQIIADLKDAKEVLPADFTSQSGSRTVITKWAAGALLARVYLYTEQWQLAIDEATNVIDNGLFAMGTLSNISVKNNTESILQFGSYLSATSGYTYMGLALAASYTQYTMADTLRHSFTADDQRGQQWIHTMTYNNVISYQPYKYQNNTTGTTRLEAPAVLRLAEQYLIRAEASLHLQLTDTARADMNIVRVRAGLGASTSTDAATLALEIESERRHELFAEYGLRWFDLRRTGRINTVLGALKSTWTAKAAYFPLPQSAINANPNLVQNPDYN</sequence>
<keyword evidence="3" id="KW-0732">Signal</keyword>
<proteinExistence type="inferred from homology"/>
<dbReference type="AlphaFoldDB" id="A0A1K1MQL7"/>
<accession>A0A1K1MQL7</accession>
<evidence type="ECO:0000256" key="3">
    <source>
        <dbReference type="ARBA" id="ARBA00022729"/>
    </source>
</evidence>
<dbReference type="InterPro" id="IPR033985">
    <property type="entry name" value="SusD-like_N"/>
</dbReference>
<comment type="similarity">
    <text evidence="2">Belongs to the SusD family.</text>
</comment>
<dbReference type="Pfam" id="PF07980">
    <property type="entry name" value="SusD_RagB"/>
    <property type="match status" value="1"/>
</dbReference>
<feature type="domain" description="SusD-like N-terminal" evidence="7">
    <location>
        <begin position="93"/>
        <end position="229"/>
    </location>
</feature>
<organism evidence="8 10">
    <name type="scientific">Chitinophaga sancti</name>
    <dbReference type="NCBI Taxonomy" id="1004"/>
    <lineage>
        <taxon>Bacteria</taxon>
        <taxon>Pseudomonadati</taxon>
        <taxon>Bacteroidota</taxon>
        <taxon>Chitinophagia</taxon>
        <taxon>Chitinophagales</taxon>
        <taxon>Chitinophagaceae</taxon>
        <taxon>Chitinophaga</taxon>
    </lineage>
</organism>
<evidence type="ECO:0000313" key="10">
    <source>
        <dbReference type="Proteomes" id="UP000183788"/>
    </source>
</evidence>
<evidence type="ECO:0000259" key="6">
    <source>
        <dbReference type="Pfam" id="PF07980"/>
    </source>
</evidence>
<dbReference type="STRING" id="1004.SAMN05661012_00804"/>
<evidence type="ECO:0000256" key="1">
    <source>
        <dbReference type="ARBA" id="ARBA00004442"/>
    </source>
</evidence>
<evidence type="ECO:0000313" key="11">
    <source>
        <dbReference type="Proteomes" id="UP001326715"/>
    </source>
</evidence>
<reference evidence="9 11" key="2">
    <citation type="submission" date="2023-11" db="EMBL/GenBank/DDBJ databases">
        <title>MicrobeMod: A computational toolkit for identifying prokaryotic methylation and restriction-modification with nanopore sequencing.</title>
        <authorList>
            <person name="Crits-Christoph A."/>
            <person name="Kang S.C."/>
            <person name="Lee H."/>
            <person name="Ostrov N."/>
        </authorList>
    </citation>
    <scope>NUCLEOTIDE SEQUENCE [LARGE SCALE GENOMIC DNA]</scope>
    <source>
        <strain evidence="9 11">ATCC 23090</strain>
    </source>
</reference>
<comment type="subcellular location">
    <subcellularLocation>
        <location evidence="1">Cell outer membrane</location>
    </subcellularLocation>
</comment>
<evidence type="ECO:0000256" key="5">
    <source>
        <dbReference type="ARBA" id="ARBA00023237"/>
    </source>
</evidence>
<dbReference type="OrthoDB" id="621570at2"/>
<evidence type="ECO:0000259" key="7">
    <source>
        <dbReference type="Pfam" id="PF14322"/>
    </source>
</evidence>
<name>A0A1K1MQL7_9BACT</name>
<dbReference type="Pfam" id="PF14322">
    <property type="entry name" value="SusD-like_3"/>
    <property type="match status" value="1"/>
</dbReference>
<feature type="domain" description="RagB/SusD" evidence="6">
    <location>
        <begin position="287"/>
        <end position="459"/>
    </location>
</feature>
<dbReference type="CDD" id="cd08977">
    <property type="entry name" value="SusD"/>
    <property type="match status" value="1"/>
</dbReference>
<dbReference type="InterPro" id="IPR012944">
    <property type="entry name" value="SusD_RagB_dom"/>
</dbReference>
<dbReference type="Proteomes" id="UP001326715">
    <property type="component" value="Chromosome"/>
</dbReference>
<gene>
    <name evidence="8" type="ORF">SAMN05661012_00804</name>
    <name evidence="9" type="ORF">SR876_08155</name>
</gene>
<evidence type="ECO:0000313" key="8">
    <source>
        <dbReference type="EMBL" id="SFW25472.1"/>
    </source>
</evidence>
<dbReference type="EMBL" id="FPIZ01000002">
    <property type="protein sequence ID" value="SFW25472.1"/>
    <property type="molecule type" value="Genomic_DNA"/>
</dbReference>
<evidence type="ECO:0000256" key="4">
    <source>
        <dbReference type="ARBA" id="ARBA00023136"/>
    </source>
</evidence>
<evidence type="ECO:0000313" key="9">
    <source>
        <dbReference type="EMBL" id="WQG91470.1"/>
    </source>
</evidence>
<dbReference type="InterPro" id="IPR011990">
    <property type="entry name" value="TPR-like_helical_dom_sf"/>
</dbReference>